<evidence type="ECO:0000259" key="7">
    <source>
        <dbReference type="Pfam" id="PF04932"/>
    </source>
</evidence>
<feature type="transmembrane region" description="Helical" evidence="6">
    <location>
        <begin position="346"/>
        <end position="370"/>
    </location>
</feature>
<name>A0A1G1ZHN3_9BACT</name>
<dbReference type="PANTHER" id="PTHR37422:SF13">
    <property type="entry name" value="LIPOPOLYSACCHARIDE BIOSYNTHESIS PROTEIN PA4999-RELATED"/>
    <property type="match status" value="1"/>
</dbReference>
<keyword evidence="5" id="KW-0802">TPR repeat</keyword>
<feature type="transmembrane region" description="Helical" evidence="6">
    <location>
        <begin position="217"/>
        <end position="235"/>
    </location>
</feature>
<dbReference type="InterPro" id="IPR007016">
    <property type="entry name" value="O-antigen_ligase-rel_domated"/>
</dbReference>
<feature type="transmembrane region" description="Helical" evidence="6">
    <location>
        <begin position="440"/>
        <end position="458"/>
    </location>
</feature>
<evidence type="ECO:0000256" key="2">
    <source>
        <dbReference type="ARBA" id="ARBA00022692"/>
    </source>
</evidence>
<feature type="transmembrane region" description="Helical" evidence="6">
    <location>
        <begin position="37"/>
        <end position="56"/>
    </location>
</feature>
<accession>A0A1G1ZHN3</accession>
<feature type="transmembrane region" description="Helical" evidence="6">
    <location>
        <begin position="377"/>
        <end position="394"/>
    </location>
</feature>
<comment type="subcellular location">
    <subcellularLocation>
        <location evidence="1">Membrane</location>
        <topology evidence="1">Multi-pass membrane protein</topology>
    </subcellularLocation>
</comment>
<evidence type="ECO:0000313" key="9">
    <source>
        <dbReference type="Proteomes" id="UP000177960"/>
    </source>
</evidence>
<dbReference type="InterPro" id="IPR019734">
    <property type="entry name" value="TPR_rpt"/>
</dbReference>
<protein>
    <recommendedName>
        <fullName evidence="7">O-antigen ligase-related domain-containing protein</fullName>
    </recommendedName>
</protein>
<organism evidence="8 9">
    <name type="scientific">Candidatus Harrisonbacteria bacterium RIFCSPHIGHO2_02_FULL_42_16</name>
    <dbReference type="NCBI Taxonomy" id="1798404"/>
    <lineage>
        <taxon>Bacteria</taxon>
        <taxon>Candidatus Harrisoniibacteriota</taxon>
    </lineage>
</organism>
<keyword evidence="3 6" id="KW-1133">Transmembrane helix</keyword>
<evidence type="ECO:0000256" key="3">
    <source>
        <dbReference type="ARBA" id="ARBA00022989"/>
    </source>
</evidence>
<evidence type="ECO:0000256" key="5">
    <source>
        <dbReference type="PROSITE-ProRule" id="PRU00339"/>
    </source>
</evidence>
<reference evidence="8 9" key="1">
    <citation type="journal article" date="2016" name="Nat. Commun.">
        <title>Thousands of microbial genomes shed light on interconnected biogeochemical processes in an aquifer system.</title>
        <authorList>
            <person name="Anantharaman K."/>
            <person name="Brown C.T."/>
            <person name="Hug L.A."/>
            <person name="Sharon I."/>
            <person name="Castelle C.J."/>
            <person name="Probst A.J."/>
            <person name="Thomas B.C."/>
            <person name="Singh A."/>
            <person name="Wilkins M.J."/>
            <person name="Karaoz U."/>
            <person name="Brodie E.L."/>
            <person name="Williams K.H."/>
            <person name="Hubbard S.S."/>
            <person name="Banfield J.F."/>
        </authorList>
    </citation>
    <scope>NUCLEOTIDE SEQUENCE [LARGE SCALE GENOMIC DNA]</scope>
</reference>
<dbReference type="Pfam" id="PF13414">
    <property type="entry name" value="TPR_11"/>
    <property type="match status" value="1"/>
</dbReference>
<feature type="transmembrane region" description="Helical" evidence="6">
    <location>
        <begin position="194"/>
        <end position="211"/>
    </location>
</feature>
<dbReference type="InterPro" id="IPR011990">
    <property type="entry name" value="TPR-like_helical_dom_sf"/>
</dbReference>
<feature type="repeat" description="TPR" evidence="5">
    <location>
        <begin position="578"/>
        <end position="611"/>
    </location>
</feature>
<dbReference type="Pfam" id="PF13174">
    <property type="entry name" value="TPR_6"/>
    <property type="match status" value="1"/>
</dbReference>
<dbReference type="InterPro" id="IPR051533">
    <property type="entry name" value="WaaL-like"/>
</dbReference>
<dbReference type="PROSITE" id="PS50293">
    <property type="entry name" value="TPR_REGION"/>
    <property type="match status" value="2"/>
</dbReference>
<feature type="transmembrane region" description="Helical" evidence="6">
    <location>
        <begin position="167"/>
        <end position="185"/>
    </location>
</feature>
<feature type="transmembrane region" description="Helical" evidence="6">
    <location>
        <begin position="68"/>
        <end position="89"/>
    </location>
</feature>
<dbReference type="PROSITE" id="PS50005">
    <property type="entry name" value="TPR"/>
    <property type="match status" value="2"/>
</dbReference>
<gene>
    <name evidence="8" type="ORF">A3B92_01925</name>
</gene>
<feature type="repeat" description="TPR" evidence="5">
    <location>
        <begin position="544"/>
        <end position="577"/>
    </location>
</feature>
<feature type="transmembrane region" description="Helical" evidence="6">
    <location>
        <begin position="247"/>
        <end position="265"/>
    </location>
</feature>
<feature type="transmembrane region" description="Helical" evidence="6">
    <location>
        <begin position="126"/>
        <end position="147"/>
    </location>
</feature>
<feature type="transmembrane region" description="Helical" evidence="6">
    <location>
        <begin position="400"/>
        <end position="419"/>
    </location>
</feature>
<feature type="domain" description="O-antigen ligase-related" evidence="7">
    <location>
        <begin position="201"/>
        <end position="359"/>
    </location>
</feature>
<dbReference type="SMART" id="SM00028">
    <property type="entry name" value="TPR"/>
    <property type="match status" value="3"/>
</dbReference>
<dbReference type="Pfam" id="PF04932">
    <property type="entry name" value="Wzy_C"/>
    <property type="match status" value="1"/>
</dbReference>
<dbReference type="SUPFAM" id="SSF48452">
    <property type="entry name" value="TPR-like"/>
    <property type="match status" value="1"/>
</dbReference>
<proteinExistence type="predicted"/>
<dbReference type="Gene3D" id="1.25.40.10">
    <property type="entry name" value="Tetratricopeptide repeat domain"/>
    <property type="match status" value="1"/>
</dbReference>
<feature type="transmembrane region" description="Helical" evidence="6">
    <location>
        <begin position="12"/>
        <end position="31"/>
    </location>
</feature>
<dbReference type="Pfam" id="PF13181">
    <property type="entry name" value="TPR_8"/>
    <property type="match status" value="1"/>
</dbReference>
<dbReference type="GO" id="GO:0016020">
    <property type="term" value="C:membrane"/>
    <property type="evidence" value="ECO:0007669"/>
    <property type="project" value="UniProtKB-SubCell"/>
</dbReference>
<keyword evidence="2 6" id="KW-0812">Transmembrane</keyword>
<dbReference type="Proteomes" id="UP000177960">
    <property type="component" value="Unassembled WGS sequence"/>
</dbReference>
<dbReference type="EMBL" id="MHJG01000023">
    <property type="protein sequence ID" value="OGY63347.1"/>
    <property type="molecule type" value="Genomic_DNA"/>
</dbReference>
<dbReference type="PANTHER" id="PTHR37422">
    <property type="entry name" value="TEICHURONIC ACID BIOSYNTHESIS PROTEIN TUAE"/>
    <property type="match status" value="1"/>
</dbReference>
<feature type="transmembrane region" description="Helical" evidence="6">
    <location>
        <begin position="101"/>
        <end position="119"/>
    </location>
</feature>
<evidence type="ECO:0000313" key="8">
    <source>
        <dbReference type="EMBL" id="OGY63347.1"/>
    </source>
</evidence>
<evidence type="ECO:0000256" key="1">
    <source>
        <dbReference type="ARBA" id="ARBA00004141"/>
    </source>
</evidence>
<dbReference type="AlphaFoldDB" id="A0A1G1ZHN3"/>
<evidence type="ECO:0000256" key="4">
    <source>
        <dbReference type="ARBA" id="ARBA00023136"/>
    </source>
</evidence>
<dbReference type="STRING" id="1798404.A3B92_01925"/>
<evidence type="ECO:0000256" key="6">
    <source>
        <dbReference type="SAM" id="Phobius"/>
    </source>
</evidence>
<comment type="caution">
    <text evidence="8">The sequence shown here is derived from an EMBL/GenBank/DDBJ whole genome shotgun (WGS) entry which is preliminary data.</text>
</comment>
<keyword evidence="4 6" id="KW-0472">Membrane</keyword>
<sequence length="723" mass="82440">MPQALLWIIRGGLFIVPFIPLYISKVLFFPYITGKAFVFRIIVEIVFAAWLFLAFYYKEYRPKKTPLLIALAVFIAVVALATIFGVNPAKSFWSNYERMEGLAAYLHFFAYFLVLTNVFKKSDWKIFFNLFVATGIYENVYVLLQRLGYLLSPQGGVRTDGTIGNPTYLAAYLIFILGFCLWLLINTDNKAAKYFYGMAGLFTAMSIYFTASRGPTLALLIGSIAATLIYLYLKPPVTIYGWSVKKMAAAFLVLLILIPGGLWLLRDNPLVKSSPSLNRLTSLSFKERTIMSRFTIWSMSWEGFKERPILGWGPGNYDLVFSKYFKPELWRQEPWFDRSHNIIFDWLINAGFLGLLSYFGIWVSTIYLLWRHFKNRYWSLENSLLIFTILLVYLAQNFFVFDQIATYICFFAVLAYINSFSVQEIKETAVAPVSRGQSDWPVIAVVLLVPLVLIMYVINIRPLQVNLNLLGGLATANNVPLAFEKFIKALSYNTLGKEEVREQLIRFSLSAGASPELSPDFRDKILRRAIEEAQKGVVENPMDPRAHLFLGTIYQKVGLSDQAISVFNKAMELSPQKQQIYFEIADIYFQRGDFRSAIELLKTALELDPSYDQARLNLAVAYILNGRQPEADEVLISGFGTVEVPSPILVTIYSRVKDYNRLVGIWKVIAKNTPQDLNYRKSLAGAHLLANQKPEAIKALEQVIKDFPEFKAEGENLIKDIKN</sequence>